<dbReference type="Pfam" id="PF05932">
    <property type="entry name" value="CesT"/>
    <property type="match status" value="1"/>
</dbReference>
<dbReference type="EMBL" id="FNAE01000002">
    <property type="protein sequence ID" value="SDE28090.1"/>
    <property type="molecule type" value="Genomic_DNA"/>
</dbReference>
<evidence type="ECO:0000313" key="3">
    <source>
        <dbReference type="Proteomes" id="UP000182413"/>
    </source>
</evidence>
<protein>
    <submittedName>
        <fullName evidence="1">CesT family type III secretion system chaperone</fullName>
    </submittedName>
    <submittedName>
        <fullName evidence="2">Tir chaperone protein (CesT) family protein</fullName>
    </submittedName>
</protein>
<reference evidence="1 4" key="2">
    <citation type="submission" date="2023-11" db="EMBL/GenBank/DDBJ databases">
        <title>MicrobeMod: A computational toolkit for identifying prokaryotic methylation and restriction-modification with nanopore sequencing.</title>
        <authorList>
            <person name="Crits-Christoph A."/>
            <person name="Kang S.C."/>
            <person name="Lee H."/>
            <person name="Ostrov N."/>
        </authorList>
    </citation>
    <scope>NUCLEOTIDE SEQUENCE [LARGE SCALE GENOMIC DNA]</scope>
    <source>
        <strain evidence="1 4">ATCC BAA-571</strain>
    </source>
</reference>
<dbReference type="RefSeq" id="WP_074677336.1">
    <property type="nucleotide sequence ID" value="NZ_CBCSET010000003.1"/>
</dbReference>
<dbReference type="GO" id="GO:0030254">
    <property type="term" value="P:protein secretion by the type III secretion system"/>
    <property type="evidence" value="ECO:0007669"/>
    <property type="project" value="InterPro"/>
</dbReference>
<name>A0A1G7BN37_9GAMM</name>
<dbReference type="OrthoDB" id="8719930at2"/>
<evidence type="ECO:0000313" key="2">
    <source>
        <dbReference type="EMBL" id="SDE28090.1"/>
    </source>
</evidence>
<evidence type="ECO:0000313" key="4">
    <source>
        <dbReference type="Proteomes" id="UP001278050"/>
    </source>
</evidence>
<dbReference type="EMBL" id="JAWXXP010000001">
    <property type="protein sequence ID" value="MDX5993111.1"/>
    <property type="molecule type" value="Genomic_DNA"/>
</dbReference>
<dbReference type="SUPFAM" id="SSF69635">
    <property type="entry name" value="Type III secretory system chaperone-like"/>
    <property type="match status" value="1"/>
</dbReference>
<gene>
    <name evidence="2" type="ORF">SAMN05216575_102281</name>
    <name evidence="1" type="ORF">SIM71_13660</name>
</gene>
<dbReference type="AlphaFoldDB" id="A0A1G7BN37"/>
<proteinExistence type="predicted"/>
<organism evidence="2 3">
    <name type="scientific">Ectopseudomonas alcaliphila</name>
    <dbReference type="NCBI Taxonomy" id="101564"/>
    <lineage>
        <taxon>Bacteria</taxon>
        <taxon>Pseudomonadati</taxon>
        <taxon>Pseudomonadota</taxon>
        <taxon>Gammaproteobacteria</taxon>
        <taxon>Pseudomonadales</taxon>
        <taxon>Pseudomonadaceae</taxon>
        <taxon>Ectopseudomonas</taxon>
    </lineage>
</organism>
<dbReference type="InterPro" id="IPR010261">
    <property type="entry name" value="Tir_chaperone"/>
</dbReference>
<dbReference type="Proteomes" id="UP001278050">
    <property type="component" value="Unassembled WGS sequence"/>
</dbReference>
<keyword evidence="4" id="KW-1185">Reference proteome</keyword>
<reference evidence="2 3" key="1">
    <citation type="submission" date="2016-10" db="EMBL/GenBank/DDBJ databases">
        <authorList>
            <person name="de Groot N.N."/>
        </authorList>
    </citation>
    <scope>NUCLEOTIDE SEQUENCE [LARGE SCALE GENOMIC DNA]</scope>
    <source>
        <strain evidence="2 3">JCM 10630</strain>
    </source>
</reference>
<dbReference type="CDD" id="cd17020">
    <property type="entry name" value="T3SC_IA_ShcM-like"/>
    <property type="match status" value="1"/>
</dbReference>
<accession>A0A1G7BN37</accession>
<sequence>MPSAAYCRLVDDVCQLALLPNPKTLYERTALTVGKVNFSLVERSGDPYSEVLIYTDLGPLPSQRRDAVLLRLLDINFHLFVGAGSPSCSYNSETQRLTLGVSLLLQAATGQRLLALLGQLADMAHNWRDDHFLDLPAPRHAQARL</sequence>
<evidence type="ECO:0000313" key="1">
    <source>
        <dbReference type="EMBL" id="MDX5993111.1"/>
    </source>
</evidence>
<dbReference type="Gene3D" id="3.30.1460.10">
    <property type="match status" value="1"/>
</dbReference>
<dbReference type="Proteomes" id="UP000182413">
    <property type="component" value="Unassembled WGS sequence"/>
</dbReference>